<dbReference type="InterPro" id="IPR035979">
    <property type="entry name" value="RBD_domain_sf"/>
</dbReference>
<feature type="compositionally biased region" description="Polar residues" evidence="5">
    <location>
        <begin position="682"/>
        <end position="691"/>
    </location>
</feature>
<dbReference type="InterPro" id="IPR012677">
    <property type="entry name" value="Nucleotide-bd_a/b_plait_sf"/>
</dbReference>
<dbReference type="InterPro" id="IPR034138">
    <property type="entry name" value="NOP8_RRM"/>
</dbReference>
<dbReference type="PROSITE" id="PS50102">
    <property type="entry name" value="RRM"/>
    <property type="match status" value="1"/>
</dbReference>
<dbReference type="GO" id="GO:0003723">
    <property type="term" value="F:RNA binding"/>
    <property type="evidence" value="ECO:0007669"/>
    <property type="project" value="UniProtKB-UniRule"/>
</dbReference>
<dbReference type="SUPFAM" id="SSF54928">
    <property type="entry name" value="RNA-binding domain, RBD"/>
    <property type="match status" value="1"/>
</dbReference>
<dbReference type="PANTHER" id="PTHR23099">
    <property type="entry name" value="TRANSCRIPTIONAL REGULATOR"/>
    <property type="match status" value="1"/>
</dbReference>
<feature type="region of interest" description="Disordered" evidence="5">
    <location>
        <begin position="764"/>
        <end position="785"/>
    </location>
</feature>
<feature type="compositionally biased region" description="Low complexity" evidence="5">
    <location>
        <begin position="346"/>
        <end position="358"/>
    </location>
</feature>
<dbReference type="Gene3D" id="3.30.70.330">
    <property type="match status" value="1"/>
</dbReference>
<feature type="compositionally biased region" description="Basic and acidic residues" evidence="5">
    <location>
        <begin position="588"/>
        <end position="614"/>
    </location>
</feature>
<feature type="region of interest" description="Disordered" evidence="5">
    <location>
        <begin position="682"/>
        <end position="718"/>
    </location>
</feature>
<gene>
    <name evidence="7" type="ORF">ERUC_LOCUS24498</name>
</gene>
<dbReference type="EMBL" id="CAKOAT010252931">
    <property type="protein sequence ID" value="CAH8358742.1"/>
    <property type="molecule type" value="Genomic_DNA"/>
</dbReference>
<feature type="compositionally biased region" description="Acidic residues" evidence="5">
    <location>
        <begin position="479"/>
        <end position="499"/>
    </location>
</feature>
<dbReference type="GO" id="GO:0005730">
    <property type="term" value="C:nucleolus"/>
    <property type="evidence" value="ECO:0007669"/>
    <property type="project" value="UniProtKB-SubCell"/>
</dbReference>
<feature type="compositionally biased region" description="Basic and acidic residues" evidence="5">
    <location>
        <begin position="212"/>
        <end position="226"/>
    </location>
</feature>
<comment type="subcellular location">
    <subcellularLocation>
        <location evidence="1">Nucleus</location>
        <location evidence="1">Nucleolus</location>
    </subcellularLocation>
</comment>
<keyword evidence="3" id="KW-0539">Nucleus</keyword>
<feature type="compositionally biased region" description="Acidic residues" evidence="5">
    <location>
        <begin position="388"/>
        <end position="407"/>
    </location>
</feature>
<dbReference type="CDD" id="cd12226">
    <property type="entry name" value="RRM_NOL8"/>
    <property type="match status" value="1"/>
</dbReference>
<feature type="compositionally biased region" description="Basic and acidic residues" evidence="5">
    <location>
        <begin position="773"/>
        <end position="785"/>
    </location>
</feature>
<protein>
    <recommendedName>
        <fullName evidence="6">RRM domain-containing protein</fullName>
    </recommendedName>
</protein>
<accession>A0ABC8KJN1</accession>
<feature type="compositionally biased region" description="Polar residues" evidence="5">
    <location>
        <begin position="315"/>
        <end position="345"/>
    </location>
</feature>
<feature type="region of interest" description="Disordered" evidence="5">
    <location>
        <begin position="260"/>
        <end position="635"/>
    </location>
</feature>
<dbReference type="Pfam" id="PF00076">
    <property type="entry name" value="RRM_1"/>
    <property type="match status" value="1"/>
</dbReference>
<dbReference type="PANTHER" id="PTHR23099:SF0">
    <property type="entry name" value="GERM CELL NUCLEAR ACIDIC PROTEIN"/>
    <property type="match status" value="1"/>
</dbReference>
<feature type="region of interest" description="Disordered" evidence="5">
    <location>
        <begin position="205"/>
        <end position="233"/>
    </location>
</feature>
<comment type="caution">
    <text evidence="7">The sequence shown here is derived from an EMBL/GenBank/DDBJ whole genome shotgun (WGS) entry which is preliminary data.</text>
</comment>
<name>A0ABC8KJN1_ERUVS</name>
<reference evidence="7 8" key="1">
    <citation type="submission" date="2022-03" db="EMBL/GenBank/DDBJ databases">
        <authorList>
            <person name="Macdonald S."/>
            <person name="Ahmed S."/>
            <person name="Newling K."/>
        </authorList>
    </citation>
    <scope>NUCLEOTIDE SEQUENCE [LARGE SCALE GENOMIC DNA]</scope>
</reference>
<organism evidence="7 8">
    <name type="scientific">Eruca vesicaria subsp. sativa</name>
    <name type="common">Garden rocket</name>
    <name type="synonym">Eruca sativa</name>
    <dbReference type="NCBI Taxonomy" id="29727"/>
    <lineage>
        <taxon>Eukaryota</taxon>
        <taxon>Viridiplantae</taxon>
        <taxon>Streptophyta</taxon>
        <taxon>Embryophyta</taxon>
        <taxon>Tracheophyta</taxon>
        <taxon>Spermatophyta</taxon>
        <taxon>Magnoliopsida</taxon>
        <taxon>eudicotyledons</taxon>
        <taxon>Gunneridae</taxon>
        <taxon>Pentapetalae</taxon>
        <taxon>rosids</taxon>
        <taxon>malvids</taxon>
        <taxon>Brassicales</taxon>
        <taxon>Brassicaceae</taxon>
        <taxon>Brassiceae</taxon>
        <taxon>Eruca</taxon>
    </lineage>
</organism>
<evidence type="ECO:0000313" key="7">
    <source>
        <dbReference type="EMBL" id="CAH8358742.1"/>
    </source>
</evidence>
<keyword evidence="2 4" id="KW-0694">RNA-binding</keyword>
<proteinExistence type="predicted"/>
<feature type="compositionally biased region" description="Acidic residues" evidence="5">
    <location>
        <begin position="440"/>
        <end position="449"/>
    </location>
</feature>
<feature type="compositionally biased region" description="Basic and acidic residues" evidence="5">
    <location>
        <begin position="299"/>
        <end position="314"/>
    </location>
</feature>
<dbReference type="InterPro" id="IPR000504">
    <property type="entry name" value="RRM_dom"/>
</dbReference>
<evidence type="ECO:0000259" key="6">
    <source>
        <dbReference type="PROSITE" id="PS50102"/>
    </source>
</evidence>
<evidence type="ECO:0000256" key="5">
    <source>
        <dbReference type="SAM" id="MobiDB-lite"/>
    </source>
</evidence>
<evidence type="ECO:0000313" key="8">
    <source>
        <dbReference type="Proteomes" id="UP001642260"/>
    </source>
</evidence>
<dbReference type="AlphaFoldDB" id="A0ABC8KJN1"/>
<feature type="compositionally biased region" description="Acidic residues" evidence="5">
    <location>
        <begin position="522"/>
        <end position="539"/>
    </location>
</feature>
<sequence length="785" mass="83814">MEGGGSGGGVRLHVGGLGESVGRDDLIKIFSPMGSVESVEFVRTKGRSFAYIDFSPASENSLTKLFSTYNGCKWKGGKLRLEKAKEHYMARLKREWAESASVSAVSNDKVKAPENSTPSTHLNIFFPRLRKVKAMPLSGTGKHKYSFQRVAVSSLLPKTFCDCEEHSASLTPKEIHARDLEALNVGINDEEVNIMNSVMNKLLQKDGSSMNNEKDGSSMNNEKDESIDNENDNILINVVSNGKDMMDTELDILSRKRKSMLDQTPASGEGHKDNHIHPSKKRQSIIPEGSGKQEASRAITEKKKPSKVDPDEPSRTTGVKRSNDNISWSQKSSWKSLVASGNSANFSVSSFLPDVSSSKAVQPASGTDVVGSDNSESEDTNDVGSDNSESEDNDVVGSDESESEDGDVVGSDHSEPEDGGVVGSGHSESENGDFVGSDNSESEDGDDVVGSDHSEPENGDVVGSDDSESEDGVLGSDNSEPEDGDEVVGSEDSESEDGDVVGSDQSEPVDGDVVGSDHSESENGDDVLGSDDSESEDGDVVGSDQSEPEDGDVVGSDHSESEDGDVVVSDHSAPEDTEVADINVDAETVEKDENVVEDLNAEKESLVLEDSVDHDADEEEAEKAQLEASKKSGGGSLWLQKASWTQLVRDTNSSFSITQLFPNLASEKSEAASVNNSVDGQFTYSNQSGSGMKQREDSSHTNGVEAAGVHGTSSNTPLGILKENQQIAKAKNASGGSKLVGKRPIRREIGSGETCGFMRSETSVNEWKRAKKALSEPSRKKKSEE</sequence>
<evidence type="ECO:0000256" key="1">
    <source>
        <dbReference type="ARBA" id="ARBA00004604"/>
    </source>
</evidence>
<dbReference type="Proteomes" id="UP001642260">
    <property type="component" value="Unassembled WGS sequence"/>
</dbReference>
<keyword evidence="8" id="KW-1185">Reference proteome</keyword>
<dbReference type="SMART" id="SM00360">
    <property type="entry name" value="RRM"/>
    <property type="match status" value="1"/>
</dbReference>
<evidence type="ECO:0000256" key="3">
    <source>
        <dbReference type="ARBA" id="ARBA00023242"/>
    </source>
</evidence>
<evidence type="ECO:0000256" key="2">
    <source>
        <dbReference type="ARBA" id="ARBA00022884"/>
    </source>
</evidence>
<feature type="domain" description="RRM" evidence="6">
    <location>
        <begin position="10"/>
        <end position="86"/>
    </location>
</feature>
<evidence type="ECO:0000256" key="4">
    <source>
        <dbReference type="PROSITE-ProRule" id="PRU00176"/>
    </source>
</evidence>